<dbReference type="OrthoDB" id="347544at2759"/>
<dbReference type="InterPro" id="IPR036898">
    <property type="entry name" value="RNA_pol_Rpb7-like_N_sf"/>
</dbReference>
<dbReference type="GeneID" id="25474336"/>
<dbReference type="GO" id="GO:0006352">
    <property type="term" value="P:DNA-templated transcription initiation"/>
    <property type="evidence" value="ECO:0007669"/>
    <property type="project" value="InterPro"/>
</dbReference>
<keyword evidence="7" id="KW-1185">Reference proteome</keyword>
<dbReference type="AlphaFoldDB" id="U6MUR8"/>
<reference evidence="6" key="1">
    <citation type="submission" date="2013-10" db="EMBL/GenBank/DDBJ databases">
        <title>Genomic analysis of the causative agents of coccidiosis in chickens.</title>
        <authorList>
            <person name="Reid A.J."/>
            <person name="Blake D."/>
            <person name="Billington K."/>
            <person name="Browne H."/>
            <person name="Dunn M."/>
            <person name="Hung S."/>
            <person name="Kawahara F."/>
            <person name="Miranda-Saavedra D."/>
            <person name="Mourier T."/>
            <person name="Nagra H."/>
            <person name="Otto T.D."/>
            <person name="Rawlings N."/>
            <person name="Sanchez A."/>
            <person name="Sanders M."/>
            <person name="Subramaniam C."/>
            <person name="Tay Y."/>
            <person name="Dear P."/>
            <person name="Doerig C."/>
            <person name="Gruber A."/>
            <person name="Parkinson J."/>
            <person name="Shirley M."/>
            <person name="Wan K.L."/>
            <person name="Berriman M."/>
            <person name="Tomley F."/>
            <person name="Pain A."/>
        </authorList>
    </citation>
    <scope>NUCLEOTIDE SEQUENCE [LARGE SCALE GENOMIC DNA]</scope>
    <source>
        <strain evidence="6">Houghton</strain>
    </source>
</reference>
<dbReference type="Proteomes" id="UP000030754">
    <property type="component" value="Unassembled WGS sequence"/>
</dbReference>
<protein>
    <submittedName>
        <fullName evidence="6">RPB7 like OB fold RNA polymerase subunit, related</fullName>
    </submittedName>
</protein>
<keyword evidence="2" id="KW-0240">DNA-directed RNA polymerase</keyword>
<evidence type="ECO:0000313" key="6">
    <source>
        <dbReference type="EMBL" id="CDJ67736.1"/>
    </source>
</evidence>
<dbReference type="PANTHER" id="PTHR12709:SF5">
    <property type="entry name" value="DNA-DIRECTED RNA POLYMERASE I SUBUNIT RPA43"/>
    <property type="match status" value="1"/>
</dbReference>
<reference evidence="6" key="2">
    <citation type="submission" date="2013-10" db="EMBL/GenBank/DDBJ databases">
        <authorList>
            <person name="Aslett M."/>
        </authorList>
    </citation>
    <scope>NUCLEOTIDE SEQUENCE [LARGE SCALE GENOMIC DNA]</scope>
    <source>
        <strain evidence="6">Houghton</strain>
    </source>
</reference>
<dbReference type="EMBL" id="HG724771">
    <property type="protein sequence ID" value="CDJ67736.1"/>
    <property type="molecule type" value="Genomic_DNA"/>
</dbReference>
<dbReference type="InterPro" id="IPR045113">
    <property type="entry name" value="Rpb7-like"/>
</dbReference>
<evidence type="ECO:0000256" key="5">
    <source>
        <dbReference type="SAM" id="MobiDB-lite"/>
    </source>
</evidence>
<name>U6MUR8_9EIME</name>
<gene>
    <name evidence="6" type="ORF">ENH_00041790</name>
</gene>
<feature type="region of interest" description="Disordered" evidence="5">
    <location>
        <begin position="318"/>
        <end position="380"/>
    </location>
</feature>
<accession>U6MUR8</accession>
<dbReference type="RefSeq" id="XP_013436203.1">
    <property type="nucleotide sequence ID" value="XM_013580749.1"/>
</dbReference>
<evidence type="ECO:0000256" key="4">
    <source>
        <dbReference type="ARBA" id="ARBA00023242"/>
    </source>
</evidence>
<evidence type="ECO:0000256" key="2">
    <source>
        <dbReference type="ARBA" id="ARBA00022478"/>
    </source>
</evidence>
<dbReference type="VEuPathDB" id="ToxoDB:ENH_00041790"/>
<keyword evidence="3" id="KW-0804">Transcription</keyword>
<organism evidence="6 7">
    <name type="scientific">Eimeria necatrix</name>
    <dbReference type="NCBI Taxonomy" id="51315"/>
    <lineage>
        <taxon>Eukaryota</taxon>
        <taxon>Sar</taxon>
        <taxon>Alveolata</taxon>
        <taxon>Apicomplexa</taxon>
        <taxon>Conoidasida</taxon>
        <taxon>Coccidia</taxon>
        <taxon>Eucoccidiorida</taxon>
        <taxon>Eimeriorina</taxon>
        <taxon>Eimeriidae</taxon>
        <taxon>Eimeria</taxon>
    </lineage>
</organism>
<proteinExistence type="predicted"/>
<sequence>MAQIPWQILSRSPIEAPDALRQLRVCFRSIRTAAAAAEGSAASQSLLQHDALGRLKTAHAALSRMLQAETADAKQGAAEVGEEANNCFEQIRIRGTAILPPCFWQVPRLAVYRHVMGFLFKFVTELDGVWLAFSETRPATVSKSSNSSTSGMRTSKRNSSSSIGALGFLLPDIESNDGTIFVSVETTALVFRPKVGDLITCETQTVRPAVLRLLWLGHFTAIISRDHLGDRFRYLEEAKVYVHRKDKTRRIGEKAFVRMHVIEVPTSQSGDRVAIRGSLLARGSGPLVLSTEAEAAGAKITGDATAAESETADAGVEAANAEGMTKRHKNKRKIQRSATEITETAISSTARAKTVSAAVAPQKAVPVAAKSPRRENGREA</sequence>
<feature type="compositionally biased region" description="Polar residues" evidence="5">
    <location>
        <begin position="336"/>
        <end position="351"/>
    </location>
</feature>
<evidence type="ECO:0000256" key="1">
    <source>
        <dbReference type="ARBA" id="ARBA00004123"/>
    </source>
</evidence>
<feature type="compositionally biased region" description="Low complexity" evidence="5">
    <location>
        <begin position="355"/>
        <end position="370"/>
    </location>
</feature>
<keyword evidence="4" id="KW-0539">Nucleus</keyword>
<dbReference type="Gene3D" id="3.30.1490.120">
    <property type="entry name" value="RNA polymerase Rpb7-like, N-terminal domain"/>
    <property type="match status" value="1"/>
</dbReference>
<evidence type="ECO:0000313" key="7">
    <source>
        <dbReference type="Proteomes" id="UP000030754"/>
    </source>
</evidence>
<dbReference type="PANTHER" id="PTHR12709">
    <property type="entry name" value="DNA-DIRECTED RNA POLYMERASE II, III"/>
    <property type="match status" value="1"/>
</dbReference>
<feature type="compositionally biased region" description="Low complexity" evidence="5">
    <location>
        <begin position="140"/>
        <end position="153"/>
    </location>
</feature>
<comment type="subcellular location">
    <subcellularLocation>
        <location evidence="1">Nucleus</location>
    </subcellularLocation>
</comment>
<feature type="compositionally biased region" description="Basic residues" evidence="5">
    <location>
        <begin position="326"/>
        <end position="335"/>
    </location>
</feature>
<dbReference type="GO" id="GO:0006362">
    <property type="term" value="P:transcription elongation by RNA polymerase I"/>
    <property type="evidence" value="ECO:0007669"/>
    <property type="project" value="TreeGrafter"/>
</dbReference>
<dbReference type="Gene3D" id="2.40.50.1060">
    <property type="match status" value="1"/>
</dbReference>
<dbReference type="GO" id="GO:0005736">
    <property type="term" value="C:RNA polymerase I complex"/>
    <property type="evidence" value="ECO:0007669"/>
    <property type="project" value="TreeGrafter"/>
</dbReference>
<evidence type="ECO:0000256" key="3">
    <source>
        <dbReference type="ARBA" id="ARBA00023163"/>
    </source>
</evidence>
<feature type="region of interest" description="Disordered" evidence="5">
    <location>
        <begin position="140"/>
        <end position="161"/>
    </location>
</feature>